<dbReference type="AlphaFoldDB" id="W7IS85"/>
<sequence length="263" mass="27024">MVITPETRRPGSPLLDLVRLTRVLRLGEGSASVGVGVVAAAEEVPVLTGAVGRDGLAVGVRCPWRSRVVPARGCPPGELAVALREVLRGPSRVLVVASSARVGPRSHRVALTAALDAAAGRGVPVFAAAGTTRCAVTAHPWVVPVYSCSVTGRPSWFVEWAEDSEEPVEGFEEDPVGGDPEAAPRGLLAPGQEVPGPYGRATGNGVAAAVVAATAALLWSLAPSVPGSVLRSALLVGATTPRRWAPPLLDAQRAWEFVARGVA</sequence>
<gene>
    <name evidence="1" type="ORF">UO65_5103</name>
</gene>
<dbReference type="EMBL" id="AYXG01000197">
    <property type="protein sequence ID" value="EWC59562.1"/>
    <property type="molecule type" value="Genomic_DNA"/>
</dbReference>
<dbReference type="GO" id="GO:0006508">
    <property type="term" value="P:proteolysis"/>
    <property type="evidence" value="ECO:0007669"/>
    <property type="project" value="InterPro"/>
</dbReference>
<dbReference type="Proteomes" id="UP000019277">
    <property type="component" value="Unassembled WGS sequence"/>
</dbReference>
<dbReference type="Gene3D" id="3.40.50.200">
    <property type="entry name" value="Peptidase S8/S53 domain"/>
    <property type="match status" value="1"/>
</dbReference>
<protein>
    <recommendedName>
        <fullName evidence="3">Peptidase S8/S53 domain-containing protein</fullName>
    </recommendedName>
</protein>
<dbReference type="GO" id="GO:0004252">
    <property type="term" value="F:serine-type endopeptidase activity"/>
    <property type="evidence" value="ECO:0007669"/>
    <property type="project" value="InterPro"/>
</dbReference>
<accession>W7IS85</accession>
<keyword evidence="2" id="KW-1185">Reference proteome</keyword>
<dbReference type="InterPro" id="IPR036852">
    <property type="entry name" value="Peptidase_S8/S53_dom_sf"/>
</dbReference>
<dbReference type="eggNOG" id="COG1404">
    <property type="taxonomic scope" value="Bacteria"/>
</dbReference>
<dbReference type="SUPFAM" id="SSF52743">
    <property type="entry name" value="Subtilisin-like"/>
    <property type="match status" value="1"/>
</dbReference>
<evidence type="ECO:0008006" key="3">
    <source>
        <dbReference type="Google" id="ProtNLM"/>
    </source>
</evidence>
<organism evidence="1 2">
    <name type="scientific">Actinokineospora spheciospongiae</name>
    <dbReference type="NCBI Taxonomy" id="909613"/>
    <lineage>
        <taxon>Bacteria</taxon>
        <taxon>Bacillati</taxon>
        <taxon>Actinomycetota</taxon>
        <taxon>Actinomycetes</taxon>
        <taxon>Pseudonocardiales</taxon>
        <taxon>Pseudonocardiaceae</taxon>
        <taxon>Actinokineospora</taxon>
    </lineage>
</organism>
<evidence type="ECO:0000313" key="2">
    <source>
        <dbReference type="Proteomes" id="UP000019277"/>
    </source>
</evidence>
<dbReference type="STRING" id="909613.UO65_5103"/>
<proteinExistence type="predicted"/>
<evidence type="ECO:0000313" key="1">
    <source>
        <dbReference type="EMBL" id="EWC59562.1"/>
    </source>
</evidence>
<name>W7IS85_9PSEU</name>
<reference evidence="1 2" key="1">
    <citation type="journal article" date="2014" name="Genome Announc.">
        <title>Draft Genome Sequence of the Antitrypanosomally Active Sponge-Associated Bacterium Actinokineospora sp. Strain EG49.</title>
        <authorList>
            <person name="Harjes J."/>
            <person name="Ryu T."/>
            <person name="Abdelmohsen U.R."/>
            <person name="Moitinho-Silva L."/>
            <person name="Horn H."/>
            <person name="Ravasi T."/>
            <person name="Hentschel U."/>
        </authorList>
    </citation>
    <scope>NUCLEOTIDE SEQUENCE [LARGE SCALE GENOMIC DNA]</scope>
    <source>
        <strain evidence="1 2">EG49</strain>
    </source>
</reference>
<comment type="caution">
    <text evidence="1">The sequence shown here is derived from an EMBL/GenBank/DDBJ whole genome shotgun (WGS) entry which is preliminary data.</text>
</comment>